<dbReference type="Proteomes" id="UP001501725">
    <property type="component" value="Unassembled WGS sequence"/>
</dbReference>
<evidence type="ECO:0000256" key="1">
    <source>
        <dbReference type="SAM" id="MobiDB-lite"/>
    </source>
</evidence>
<accession>A0ABP8G548</accession>
<evidence type="ECO:0000256" key="2">
    <source>
        <dbReference type="SAM" id="SignalP"/>
    </source>
</evidence>
<dbReference type="EMBL" id="BAABGY010000001">
    <property type="protein sequence ID" value="GAA4317702.1"/>
    <property type="molecule type" value="Genomic_DNA"/>
</dbReference>
<comment type="caution">
    <text evidence="3">The sequence shown here is derived from an EMBL/GenBank/DDBJ whole genome shotgun (WGS) entry which is preliminary data.</text>
</comment>
<proteinExistence type="predicted"/>
<dbReference type="RefSeq" id="WP_345252663.1">
    <property type="nucleotide sequence ID" value="NZ_BAABGY010000001.1"/>
</dbReference>
<keyword evidence="2" id="KW-0732">Signal</keyword>
<keyword evidence="4" id="KW-1185">Reference proteome</keyword>
<sequence length="145" mass="15664">MKKVFFLTMIAATFATAAQAQTAQAAAAEPAKESAKATSASTANPGMDRASLLEKMKETFKAGMIEKTGLTAAQVDRVLELNLDMRLTASRELQGLSEADRGARLAELKAAKMKKFSEFLTADQIKSVDAFYAEFAKNNPRKPGR</sequence>
<reference evidence="4" key="1">
    <citation type="journal article" date="2019" name="Int. J. Syst. Evol. Microbiol.">
        <title>The Global Catalogue of Microorganisms (GCM) 10K type strain sequencing project: providing services to taxonomists for standard genome sequencing and annotation.</title>
        <authorList>
            <consortium name="The Broad Institute Genomics Platform"/>
            <consortium name="The Broad Institute Genome Sequencing Center for Infectious Disease"/>
            <person name="Wu L."/>
            <person name="Ma J."/>
        </authorList>
    </citation>
    <scope>NUCLEOTIDE SEQUENCE [LARGE SCALE GENOMIC DNA]</scope>
    <source>
        <strain evidence="4">JCM 17919</strain>
    </source>
</reference>
<feature type="region of interest" description="Disordered" evidence="1">
    <location>
        <begin position="29"/>
        <end position="48"/>
    </location>
</feature>
<organism evidence="3 4">
    <name type="scientific">Flaviaesturariibacter amylovorans</name>
    <dbReference type="NCBI Taxonomy" id="1084520"/>
    <lineage>
        <taxon>Bacteria</taxon>
        <taxon>Pseudomonadati</taxon>
        <taxon>Bacteroidota</taxon>
        <taxon>Chitinophagia</taxon>
        <taxon>Chitinophagales</taxon>
        <taxon>Chitinophagaceae</taxon>
        <taxon>Flaviaestuariibacter</taxon>
    </lineage>
</organism>
<protein>
    <recommendedName>
        <fullName evidence="5">Periplasmic heavy metal sensor</fullName>
    </recommendedName>
</protein>
<evidence type="ECO:0008006" key="5">
    <source>
        <dbReference type="Google" id="ProtNLM"/>
    </source>
</evidence>
<evidence type="ECO:0000313" key="4">
    <source>
        <dbReference type="Proteomes" id="UP001501725"/>
    </source>
</evidence>
<feature type="signal peptide" evidence="2">
    <location>
        <begin position="1"/>
        <end position="20"/>
    </location>
</feature>
<gene>
    <name evidence="3" type="ORF">GCM10023184_01480</name>
</gene>
<feature type="chain" id="PRO_5046774582" description="Periplasmic heavy metal sensor" evidence="2">
    <location>
        <begin position="21"/>
        <end position="145"/>
    </location>
</feature>
<name>A0ABP8G548_9BACT</name>
<evidence type="ECO:0000313" key="3">
    <source>
        <dbReference type="EMBL" id="GAA4317702.1"/>
    </source>
</evidence>